<dbReference type="KEGG" id="cvg:107085483"/>
<evidence type="ECO:0000256" key="3">
    <source>
        <dbReference type="ARBA" id="ARBA00022833"/>
    </source>
</evidence>
<dbReference type="SUPFAM" id="SSF57850">
    <property type="entry name" value="RING/U-box"/>
    <property type="match status" value="1"/>
</dbReference>
<evidence type="ECO:0000313" key="8">
    <source>
        <dbReference type="Proteomes" id="UP000265020"/>
    </source>
</evidence>
<sequence>MADLEDSGFSLMSLEDELTCSICLSTFDCPVTIPCGHNFCQDCLLSSWTDSYSCPQCRTPFENKPELKKNTVLSTVVETFRVRATKGEGVQHVDEEEEDDDDDDYEEDEDDDDDDDDDEEEEKNVIRCDTCMEAEAAQTCLTCMASFCEEHLRPHRENPTFRLHQLTDPIEDLSEHICSDHHKLMEHFCSNHGRLICSLCLQQVHKGCAFTSPEEQRSLKESEFRDKLGILDIKIDKTDNIVLQMNELQGKLKDAANKKKMALAAVYQQIREMLAQDERVAQHEVDCELEAGQNKLGDLTKKFNNNSERMKKAREEVYNLLSHAQTPAFLQASFELPKVVKFDPHPPRVNLDSKRVMATQSFATTLQESLTMLFSQPFEARGPLLKPELNTGSDASGKAEASLPRAENSTSWTESQSYQPPDQRPPPRSHSPGCPPIQTVYQPVHIPFYIQGKPTWNPKPGQSTGFTRPPFFPGQKPYKNADGSHKPHQNKKADGGHQPHHKQGKHPPSAQGGQKPGGKGPDSAKKDKPKSHPPSEKRAGHNPHPRKNK</sequence>
<feature type="region of interest" description="Disordered" evidence="5">
    <location>
        <begin position="451"/>
        <end position="549"/>
    </location>
</feature>
<feature type="compositionally biased region" description="Basic residues" evidence="5">
    <location>
        <begin position="540"/>
        <end position="549"/>
    </location>
</feature>
<dbReference type="Gene3D" id="3.30.40.10">
    <property type="entry name" value="Zinc/RING finger domain, C3HC4 (zinc finger)"/>
    <property type="match status" value="1"/>
</dbReference>
<dbReference type="OrthoDB" id="6270329at2759"/>
<dbReference type="CDD" id="cd16597">
    <property type="entry name" value="RING-HC_TRIM25_C-IV"/>
    <property type="match status" value="1"/>
</dbReference>
<keyword evidence="3" id="KW-0862">Zinc</keyword>
<dbReference type="Pfam" id="PF13445">
    <property type="entry name" value="zf-RING_UBOX"/>
    <property type="match status" value="1"/>
</dbReference>
<feature type="compositionally biased region" description="Pro residues" evidence="5">
    <location>
        <begin position="422"/>
        <end position="435"/>
    </location>
</feature>
<feature type="compositionally biased region" description="Acidic residues" evidence="5">
    <location>
        <begin position="94"/>
        <end position="120"/>
    </location>
</feature>
<evidence type="ECO:0000256" key="1">
    <source>
        <dbReference type="ARBA" id="ARBA00022723"/>
    </source>
</evidence>
<feature type="region of interest" description="Disordered" evidence="5">
    <location>
        <begin position="384"/>
        <end position="439"/>
    </location>
</feature>
<reference evidence="7" key="1">
    <citation type="submission" date="2025-08" db="UniProtKB">
        <authorList>
            <consortium name="Ensembl"/>
        </authorList>
    </citation>
    <scope>IDENTIFICATION</scope>
</reference>
<dbReference type="STRING" id="28743.ENSCVAP00000005552"/>
<keyword evidence="2 4" id="KW-0863">Zinc-finger</keyword>
<dbReference type="InterPro" id="IPR027370">
    <property type="entry name" value="Znf-RING_euk"/>
</dbReference>
<dbReference type="GeneTree" id="ENSGT00940000164979"/>
<dbReference type="AlphaFoldDB" id="A0A3Q2CK12"/>
<dbReference type="GO" id="GO:0008270">
    <property type="term" value="F:zinc ion binding"/>
    <property type="evidence" value="ECO:0007669"/>
    <property type="project" value="UniProtKB-KW"/>
</dbReference>
<dbReference type="InterPro" id="IPR013083">
    <property type="entry name" value="Znf_RING/FYVE/PHD"/>
</dbReference>
<dbReference type="InterPro" id="IPR001841">
    <property type="entry name" value="Znf_RING"/>
</dbReference>
<name>A0A3Q2CK12_CYPVA</name>
<dbReference type="RefSeq" id="XP_015231298.1">
    <property type="nucleotide sequence ID" value="XM_015375812.1"/>
</dbReference>
<dbReference type="SUPFAM" id="SSF57845">
    <property type="entry name" value="B-box zinc-binding domain"/>
    <property type="match status" value="1"/>
</dbReference>
<dbReference type="Gene3D" id="4.10.830.40">
    <property type="match status" value="1"/>
</dbReference>
<proteinExistence type="predicted"/>
<dbReference type="InterPro" id="IPR017907">
    <property type="entry name" value="Znf_RING_CS"/>
</dbReference>
<reference evidence="7" key="2">
    <citation type="submission" date="2025-09" db="UniProtKB">
        <authorList>
            <consortium name="Ensembl"/>
        </authorList>
    </citation>
    <scope>IDENTIFICATION</scope>
</reference>
<evidence type="ECO:0000256" key="2">
    <source>
        <dbReference type="ARBA" id="ARBA00022771"/>
    </source>
</evidence>
<protein>
    <submittedName>
        <fullName evidence="7">Tripartite motif containing 25</fullName>
    </submittedName>
</protein>
<feature type="region of interest" description="Disordered" evidence="5">
    <location>
        <begin position="86"/>
        <end position="120"/>
    </location>
</feature>
<evidence type="ECO:0000313" key="7">
    <source>
        <dbReference type="Ensembl" id="ENSCVAP00000005552.1"/>
    </source>
</evidence>
<dbReference type="InterPro" id="IPR051051">
    <property type="entry name" value="E3_ubiq-ligase_TRIM/RNF"/>
</dbReference>
<dbReference type="Proteomes" id="UP000265020">
    <property type="component" value="Unassembled WGS sequence"/>
</dbReference>
<evidence type="ECO:0000259" key="6">
    <source>
        <dbReference type="PROSITE" id="PS50089"/>
    </source>
</evidence>
<dbReference type="OMA" id="IVLQMNE"/>
<dbReference type="PANTHER" id="PTHR25465:SF77">
    <property type="entry name" value="E3 UBIQUITIN_ISG15 LIGASE TRIM25"/>
    <property type="match status" value="1"/>
</dbReference>
<accession>A0A3Q2CK12</accession>
<dbReference type="GeneID" id="107085483"/>
<keyword evidence="1" id="KW-0479">Metal-binding</keyword>
<dbReference type="SMART" id="SM00184">
    <property type="entry name" value="RING"/>
    <property type="match status" value="1"/>
</dbReference>
<dbReference type="PROSITE" id="PS00518">
    <property type="entry name" value="ZF_RING_1"/>
    <property type="match status" value="1"/>
</dbReference>
<dbReference type="PROSITE" id="PS50089">
    <property type="entry name" value="ZF_RING_2"/>
    <property type="match status" value="1"/>
</dbReference>
<organism evidence="7 8">
    <name type="scientific">Cyprinodon variegatus</name>
    <name type="common">Sheepshead minnow</name>
    <dbReference type="NCBI Taxonomy" id="28743"/>
    <lineage>
        <taxon>Eukaryota</taxon>
        <taxon>Metazoa</taxon>
        <taxon>Chordata</taxon>
        <taxon>Craniata</taxon>
        <taxon>Vertebrata</taxon>
        <taxon>Euteleostomi</taxon>
        <taxon>Actinopterygii</taxon>
        <taxon>Neopterygii</taxon>
        <taxon>Teleostei</taxon>
        <taxon>Neoteleostei</taxon>
        <taxon>Acanthomorphata</taxon>
        <taxon>Ovalentaria</taxon>
        <taxon>Atherinomorphae</taxon>
        <taxon>Cyprinodontiformes</taxon>
        <taxon>Cyprinodontidae</taxon>
        <taxon>Cyprinodon</taxon>
    </lineage>
</organism>
<evidence type="ECO:0000256" key="5">
    <source>
        <dbReference type="SAM" id="MobiDB-lite"/>
    </source>
</evidence>
<feature type="compositionally biased region" description="Polar residues" evidence="5">
    <location>
        <begin position="407"/>
        <end position="420"/>
    </location>
</feature>
<keyword evidence="8" id="KW-1185">Reference proteome</keyword>
<feature type="domain" description="RING-type" evidence="6">
    <location>
        <begin position="20"/>
        <end position="58"/>
    </location>
</feature>
<evidence type="ECO:0000256" key="4">
    <source>
        <dbReference type="PROSITE-ProRule" id="PRU00175"/>
    </source>
</evidence>
<dbReference type="PANTHER" id="PTHR25465">
    <property type="entry name" value="B-BOX DOMAIN CONTAINING"/>
    <property type="match status" value="1"/>
</dbReference>
<dbReference type="Ensembl" id="ENSCVAT00000006491.1">
    <property type="protein sequence ID" value="ENSCVAP00000005552.1"/>
    <property type="gene ID" value="ENSCVAG00000006949.1"/>
</dbReference>